<dbReference type="AlphaFoldDB" id="A0A6P8ZVE6"/>
<feature type="region of interest" description="Disordered" evidence="1">
    <location>
        <begin position="163"/>
        <end position="221"/>
    </location>
</feature>
<evidence type="ECO:0000313" key="3">
    <source>
        <dbReference type="RefSeq" id="XP_034249100.1"/>
    </source>
</evidence>
<keyword evidence="2" id="KW-1185">Reference proteome</keyword>
<accession>A0A6P8ZVE6</accession>
<feature type="compositionally biased region" description="Basic and acidic residues" evidence="1">
    <location>
        <begin position="182"/>
        <end position="193"/>
    </location>
</feature>
<dbReference type="Proteomes" id="UP000515158">
    <property type="component" value="Unplaced"/>
</dbReference>
<sequence length="482" mass="51992">METGYRIGGTDVPDSQNSPGNPICILDSSIKSCEVVVTDLSLGISQPKDVDGICMNLQDNEVLPAADSNVTVLSPGLTKSPCRILLHSGLTSSPHCSASSKEPDESSLDQDCAHDVSAVDSSPVESHLCIEKPASSGSAVDHLQGTLSFDPDDILKNCQISKQDKNAASENSTVSASPTSKTNEERKMRKDSCAEIVDSVSNKDQPSGKVSASFENDSDQTKLKHVKNCQELPPAVGEAESFLTNLGSLIRESMVVVDELENTNDISETSTLKWNATCSVEPYVNLNAFSQDPCEDPFEMPQKPGMVNWGNRNSYQYEKTKCKNDINNNCSSLVYSKSTHSEKNEIAHTVSTNNRKLPTKGAILRQPSHSKMVHKIRKPGVSQHALALRHMNGFKLEGHRILEAPPSPGDKIGIELAVNPVGSGSERTSKSSKLDGAVPQLFTAFTSFIQSARSLPTPTQSATAATLTTEAWKRVLAQAQRK</sequence>
<gene>
    <name evidence="3" type="primary">LOC117649955</name>
</gene>
<evidence type="ECO:0000313" key="2">
    <source>
        <dbReference type="Proteomes" id="UP000515158"/>
    </source>
</evidence>
<evidence type="ECO:0000256" key="1">
    <source>
        <dbReference type="SAM" id="MobiDB-lite"/>
    </source>
</evidence>
<feature type="region of interest" description="Disordered" evidence="1">
    <location>
        <begin position="93"/>
        <end position="112"/>
    </location>
</feature>
<dbReference type="InParanoid" id="A0A6P8ZVE6"/>
<dbReference type="KEGG" id="tpal:117649955"/>
<organism evidence="3">
    <name type="scientific">Thrips palmi</name>
    <name type="common">Melon thrips</name>
    <dbReference type="NCBI Taxonomy" id="161013"/>
    <lineage>
        <taxon>Eukaryota</taxon>
        <taxon>Metazoa</taxon>
        <taxon>Ecdysozoa</taxon>
        <taxon>Arthropoda</taxon>
        <taxon>Hexapoda</taxon>
        <taxon>Insecta</taxon>
        <taxon>Pterygota</taxon>
        <taxon>Neoptera</taxon>
        <taxon>Paraneoptera</taxon>
        <taxon>Thysanoptera</taxon>
        <taxon>Terebrantia</taxon>
        <taxon>Thripoidea</taxon>
        <taxon>Thripidae</taxon>
        <taxon>Thrips</taxon>
    </lineage>
</organism>
<feature type="compositionally biased region" description="Polar residues" evidence="1">
    <location>
        <begin position="168"/>
        <end position="181"/>
    </location>
</feature>
<protein>
    <submittedName>
        <fullName evidence="3">Uncharacterized protein LOC117649955</fullName>
    </submittedName>
</protein>
<proteinExistence type="predicted"/>
<dbReference type="GeneID" id="117649955"/>
<feature type="compositionally biased region" description="Polar residues" evidence="1">
    <location>
        <begin position="199"/>
        <end position="215"/>
    </location>
</feature>
<name>A0A6P8ZVE6_THRPL</name>
<reference evidence="3" key="1">
    <citation type="submission" date="2025-08" db="UniProtKB">
        <authorList>
            <consortium name="RefSeq"/>
        </authorList>
    </citation>
    <scope>IDENTIFICATION</scope>
    <source>
        <tissue evidence="3">Total insect</tissue>
    </source>
</reference>
<dbReference type="RefSeq" id="XP_034249100.1">
    <property type="nucleotide sequence ID" value="XM_034393209.1"/>
</dbReference>